<dbReference type="EMBL" id="CP046052">
    <property type="protein sequence ID" value="QGM47770.1"/>
    <property type="molecule type" value="Genomic_DNA"/>
</dbReference>
<protein>
    <recommendedName>
        <fullName evidence="3">Tetratricopeptide repeat protein</fullName>
    </recommendedName>
</protein>
<evidence type="ECO:0000313" key="1">
    <source>
        <dbReference type="EMBL" id="QGM47770.1"/>
    </source>
</evidence>
<keyword evidence="2" id="KW-1185">Reference proteome</keyword>
<accession>A0A6B8KLK5</accession>
<sequence length="173" mass="19474">MTLAAVEEITDILSAPVFGGGLPPDAERQLFEAAHSYDQSDVALAHLREARRLAPNHVAVLIGLYRFFFYKGRLREALEIAQTCLLRASIENSLPLDWRQVQRDHAAFASFDDPLARFFMFVLKGYAYLNMRLGDIEEGRVAVIKLLELDPSDKVGAQVLLTVLDQRELDDVD</sequence>
<name>A0A6B8KLK5_9HYPH</name>
<dbReference type="OrthoDB" id="192577at2"/>
<dbReference type="Gene3D" id="1.25.40.10">
    <property type="entry name" value="Tetratricopeptide repeat domain"/>
    <property type="match status" value="1"/>
</dbReference>
<organism evidence="1 2">
    <name type="scientific">Methylocystis heyeri</name>
    <dbReference type="NCBI Taxonomy" id="391905"/>
    <lineage>
        <taxon>Bacteria</taxon>
        <taxon>Pseudomonadati</taxon>
        <taxon>Pseudomonadota</taxon>
        <taxon>Alphaproteobacteria</taxon>
        <taxon>Hyphomicrobiales</taxon>
        <taxon>Methylocystaceae</taxon>
        <taxon>Methylocystis</taxon>
    </lineage>
</organism>
<dbReference type="RefSeq" id="WP_136494423.1">
    <property type="nucleotide sequence ID" value="NZ_CP046052.1"/>
</dbReference>
<dbReference type="KEGG" id="mhey:H2LOC_019985"/>
<dbReference type="InterPro" id="IPR011990">
    <property type="entry name" value="TPR-like_helical_dom_sf"/>
</dbReference>
<evidence type="ECO:0008006" key="3">
    <source>
        <dbReference type="Google" id="ProtNLM"/>
    </source>
</evidence>
<dbReference type="SUPFAM" id="SSF48452">
    <property type="entry name" value="TPR-like"/>
    <property type="match status" value="1"/>
</dbReference>
<dbReference type="Proteomes" id="UP000309061">
    <property type="component" value="Chromosome"/>
</dbReference>
<evidence type="ECO:0000313" key="2">
    <source>
        <dbReference type="Proteomes" id="UP000309061"/>
    </source>
</evidence>
<proteinExistence type="predicted"/>
<gene>
    <name evidence="1" type="ORF">H2LOC_019985</name>
</gene>
<reference evidence="1 2" key="1">
    <citation type="submission" date="2019-11" db="EMBL/GenBank/DDBJ databases">
        <title>The genome sequence of Methylocystis heyeri.</title>
        <authorList>
            <person name="Oshkin I.Y."/>
            <person name="Miroshnikov K."/>
            <person name="Dedysh S.N."/>
        </authorList>
    </citation>
    <scope>NUCLEOTIDE SEQUENCE [LARGE SCALE GENOMIC DNA]</scope>
    <source>
        <strain evidence="1 2">H2</strain>
    </source>
</reference>
<dbReference type="AlphaFoldDB" id="A0A6B8KLK5"/>